<evidence type="ECO:0000313" key="8">
    <source>
        <dbReference type="Proteomes" id="UP000305451"/>
    </source>
</evidence>
<dbReference type="Pfam" id="PF13664">
    <property type="entry name" value="DUF4149"/>
    <property type="match status" value="1"/>
</dbReference>
<evidence type="ECO:0000256" key="2">
    <source>
        <dbReference type="ARBA" id="ARBA00022692"/>
    </source>
</evidence>
<dbReference type="RefSeq" id="WP_135945078.1">
    <property type="nucleotide sequence ID" value="NZ_BMEI01000002.1"/>
</dbReference>
<protein>
    <submittedName>
        <fullName evidence="7">DUF4149 domain-containing protein</fullName>
    </submittedName>
</protein>
<accession>A0A4S2HBR6</accession>
<evidence type="ECO:0000256" key="3">
    <source>
        <dbReference type="ARBA" id="ARBA00022989"/>
    </source>
</evidence>
<dbReference type="AlphaFoldDB" id="A0A4S2HBR6"/>
<keyword evidence="2 5" id="KW-0812">Transmembrane</keyword>
<keyword evidence="8" id="KW-1185">Reference proteome</keyword>
<evidence type="ECO:0000256" key="1">
    <source>
        <dbReference type="ARBA" id="ARBA00004370"/>
    </source>
</evidence>
<feature type="transmembrane region" description="Helical" evidence="5">
    <location>
        <begin position="121"/>
        <end position="139"/>
    </location>
</feature>
<reference evidence="7 8" key="1">
    <citation type="journal article" date="2013" name="Int. J. Syst. Evol. Microbiol.">
        <title>Marinicauda pacifica gen. nov., sp. nov., a prosthecate alphaproteobacterium of the family Hyphomonadaceae isolated from deep seawater.</title>
        <authorList>
            <person name="Zhang X.Y."/>
            <person name="Li G.W."/>
            <person name="Wang C.S."/>
            <person name="Zhang Y.J."/>
            <person name="Xu X.W."/>
            <person name="Li H."/>
            <person name="Liu A."/>
            <person name="Liu C."/>
            <person name="Xie B.B."/>
            <person name="Qin Q.L."/>
            <person name="Xu Z."/>
            <person name="Chen X.L."/>
            <person name="Zhou B.C."/>
            <person name="Zhang Y.Z."/>
        </authorList>
    </citation>
    <scope>NUCLEOTIDE SEQUENCE [LARGE SCALE GENOMIC DNA]</scope>
    <source>
        <strain evidence="7 8">P-1 km-3</strain>
    </source>
</reference>
<evidence type="ECO:0000256" key="4">
    <source>
        <dbReference type="ARBA" id="ARBA00023136"/>
    </source>
</evidence>
<evidence type="ECO:0000313" key="7">
    <source>
        <dbReference type="EMBL" id="TGY93356.1"/>
    </source>
</evidence>
<dbReference type="OrthoDB" id="7632524at2"/>
<dbReference type="EMBL" id="SRXV01000002">
    <property type="protein sequence ID" value="TGY93356.1"/>
    <property type="molecule type" value="Genomic_DNA"/>
</dbReference>
<dbReference type="GO" id="GO:0016020">
    <property type="term" value="C:membrane"/>
    <property type="evidence" value="ECO:0007669"/>
    <property type="project" value="UniProtKB-SubCell"/>
</dbReference>
<feature type="transmembrane region" description="Helical" evidence="5">
    <location>
        <begin position="51"/>
        <end position="73"/>
    </location>
</feature>
<keyword evidence="4 5" id="KW-0472">Membrane</keyword>
<proteinExistence type="predicted"/>
<gene>
    <name evidence="7" type="ORF">E5162_09950</name>
</gene>
<evidence type="ECO:0000259" key="6">
    <source>
        <dbReference type="Pfam" id="PF13664"/>
    </source>
</evidence>
<evidence type="ECO:0000256" key="5">
    <source>
        <dbReference type="SAM" id="Phobius"/>
    </source>
</evidence>
<comment type="caution">
    <text evidence="7">The sequence shown here is derived from an EMBL/GenBank/DDBJ whole genome shotgun (WGS) entry which is preliminary data.</text>
</comment>
<sequence>MNEQSVFALWPILAFLSIGGGIATMVFFAAIVTPTAFQSLGEEAAGPFVRALFPVYYLFFLILAGLATLFALLAQAEFAALLLALVTGGFAYGRFLLTPAINTARESEDRSVYKKLHRRAVIVNIVQIAGFVLAILLIAGQF</sequence>
<feature type="transmembrane region" description="Helical" evidence="5">
    <location>
        <begin position="80"/>
        <end position="101"/>
    </location>
</feature>
<feature type="transmembrane region" description="Helical" evidence="5">
    <location>
        <begin position="7"/>
        <end position="31"/>
    </location>
</feature>
<comment type="subcellular location">
    <subcellularLocation>
        <location evidence="1">Membrane</location>
    </subcellularLocation>
</comment>
<organism evidence="7 8">
    <name type="scientific">Marinicauda pacifica</name>
    <dbReference type="NCBI Taxonomy" id="1133559"/>
    <lineage>
        <taxon>Bacteria</taxon>
        <taxon>Pseudomonadati</taxon>
        <taxon>Pseudomonadota</taxon>
        <taxon>Alphaproteobacteria</taxon>
        <taxon>Maricaulales</taxon>
        <taxon>Maricaulaceae</taxon>
        <taxon>Marinicauda</taxon>
    </lineage>
</organism>
<dbReference type="Proteomes" id="UP000305451">
    <property type="component" value="Unassembled WGS sequence"/>
</dbReference>
<keyword evidence="3 5" id="KW-1133">Transmembrane helix</keyword>
<feature type="domain" description="TMEM205-like" evidence="6">
    <location>
        <begin position="20"/>
        <end position="107"/>
    </location>
</feature>
<name>A0A4S2HBR6_9PROT</name>
<dbReference type="InterPro" id="IPR025423">
    <property type="entry name" value="TMEM205-like"/>
</dbReference>